<proteinExistence type="predicted"/>
<organism evidence="1 2">
    <name type="scientific">Sinisalibacter lacisalsi</name>
    <dbReference type="NCBI Taxonomy" id="1526570"/>
    <lineage>
        <taxon>Bacteria</taxon>
        <taxon>Pseudomonadati</taxon>
        <taxon>Pseudomonadota</taxon>
        <taxon>Alphaproteobacteria</taxon>
        <taxon>Rhodobacterales</taxon>
        <taxon>Roseobacteraceae</taxon>
        <taxon>Sinisalibacter</taxon>
    </lineage>
</organism>
<name>A0ABQ1QVD5_9RHOB</name>
<reference evidence="2" key="1">
    <citation type="journal article" date="2019" name="Int. J. Syst. Evol. Microbiol.">
        <title>The Global Catalogue of Microorganisms (GCM) 10K type strain sequencing project: providing services to taxonomists for standard genome sequencing and annotation.</title>
        <authorList>
            <consortium name="The Broad Institute Genomics Platform"/>
            <consortium name="The Broad Institute Genome Sequencing Center for Infectious Disease"/>
            <person name="Wu L."/>
            <person name="Ma J."/>
        </authorList>
    </citation>
    <scope>NUCLEOTIDE SEQUENCE [LARGE SCALE GENOMIC DNA]</scope>
    <source>
        <strain evidence="2">CGMCC 1.12922</strain>
    </source>
</reference>
<dbReference type="RefSeq" id="WP_188529400.1">
    <property type="nucleotide sequence ID" value="NZ_BMGI01000005.1"/>
</dbReference>
<comment type="caution">
    <text evidence="1">The sequence shown here is derived from an EMBL/GenBank/DDBJ whole genome shotgun (WGS) entry which is preliminary data.</text>
</comment>
<gene>
    <name evidence="1" type="ORF">GCM10011358_30730</name>
</gene>
<evidence type="ECO:0000313" key="1">
    <source>
        <dbReference type="EMBL" id="GGD44828.1"/>
    </source>
</evidence>
<keyword evidence="2" id="KW-1185">Reference proteome</keyword>
<dbReference type="Proteomes" id="UP000617355">
    <property type="component" value="Unassembled WGS sequence"/>
</dbReference>
<evidence type="ECO:0008006" key="3">
    <source>
        <dbReference type="Google" id="ProtNLM"/>
    </source>
</evidence>
<dbReference type="EMBL" id="BMGI01000005">
    <property type="protein sequence ID" value="GGD44828.1"/>
    <property type="molecule type" value="Genomic_DNA"/>
</dbReference>
<accession>A0ABQ1QVD5</accession>
<evidence type="ECO:0000313" key="2">
    <source>
        <dbReference type="Proteomes" id="UP000617355"/>
    </source>
</evidence>
<sequence>MTIERNIAHAPRTRALAGNIAGLRGGCVGCKECTGLCEALIEALTLPDTILKGKSA</sequence>
<protein>
    <recommendedName>
        <fullName evidence="3">4Fe-4S ferredoxin-type domain-containing protein</fullName>
    </recommendedName>
</protein>